<protein>
    <submittedName>
        <fullName evidence="2">Class I SAM-dependent methyltransferase</fullName>
        <ecNumber evidence="2">2.1.1.-</ecNumber>
    </submittedName>
</protein>
<name>A0ABV7AGU0_9RHOB</name>
<dbReference type="Gene3D" id="3.40.50.150">
    <property type="entry name" value="Vaccinia Virus protein VP39"/>
    <property type="match status" value="1"/>
</dbReference>
<dbReference type="EMBL" id="JBHRSK010000004">
    <property type="protein sequence ID" value="MFC2968227.1"/>
    <property type="molecule type" value="Genomic_DNA"/>
</dbReference>
<dbReference type="Proteomes" id="UP001595443">
    <property type="component" value="Unassembled WGS sequence"/>
</dbReference>
<dbReference type="EC" id="2.1.1.-" evidence="2"/>
<reference evidence="3" key="1">
    <citation type="journal article" date="2019" name="Int. J. Syst. Evol. Microbiol.">
        <title>The Global Catalogue of Microorganisms (GCM) 10K type strain sequencing project: providing services to taxonomists for standard genome sequencing and annotation.</title>
        <authorList>
            <consortium name="The Broad Institute Genomics Platform"/>
            <consortium name="The Broad Institute Genome Sequencing Center for Infectious Disease"/>
            <person name="Wu L."/>
            <person name="Ma J."/>
        </authorList>
    </citation>
    <scope>NUCLEOTIDE SEQUENCE [LARGE SCALE GENOMIC DNA]</scope>
    <source>
        <strain evidence="3">KCTC 62192</strain>
    </source>
</reference>
<dbReference type="SUPFAM" id="SSF53335">
    <property type="entry name" value="S-adenosyl-L-methionine-dependent methyltransferases"/>
    <property type="match status" value="1"/>
</dbReference>
<keyword evidence="2" id="KW-0808">Transferase</keyword>
<accession>A0ABV7AGU0</accession>
<dbReference type="PANTHER" id="PTHR43591">
    <property type="entry name" value="METHYLTRANSFERASE"/>
    <property type="match status" value="1"/>
</dbReference>
<feature type="domain" description="Methyltransferase type 12" evidence="1">
    <location>
        <begin position="50"/>
        <end position="146"/>
    </location>
</feature>
<dbReference type="GO" id="GO:0008168">
    <property type="term" value="F:methyltransferase activity"/>
    <property type="evidence" value="ECO:0007669"/>
    <property type="project" value="UniProtKB-KW"/>
</dbReference>
<evidence type="ECO:0000313" key="3">
    <source>
        <dbReference type="Proteomes" id="UP001595443"/>
    </source>
</evidence>
<evidence type="ECO:0000259" key="1">
    <source>
        <dbReference type="Pfam" id="PF08242"/>
    </source>
</evidence>
<dbReference type="InterPro" id="IPR013217">
    <property type="entry name" value="Methyltransf_12"/>
</dbReference>
<dbReference type="CDD" id="cd02440">
    <property type="entry name" value="AdoMet_MTases"/>
    <property type="match status" value="1"/>
</dbReference>
<dbReference type="InterPro" id="IPR029063">
    <property type="entry name" value="SAM-dependent_MTases_sf"/>
</dbReference>
<dbReference type="Pfam" id="PF08242">
    <property type="entry name" value="Methyltransf_12"/>
    <property type="match status" value="1"/>
</dbReference>
<dbReference type="GO" id="GO:0032259">
    <property type="term" value="P:methylation"/>
    <property type="evidence" value="ECO:0007669"/>
    <property type="project" value="UniProtKB-KW"/>
</dbReference>
<proteinExistence type="predicted"/>
<comment type="caution">
    <text evidence="2">The sequence shown here is derived from an EMBL/GenBank/DDBJ whole genome shotgun (WGS) entry which is preliminary data.</text>
</comment>
<evidence type="ECO:0000313" key="2">
    <source>
        <dbReference type="EMBL" id="MFC2968227.1"/>
    </source>
</evidence>
<dbReference type="RefSeq" id="WP_377832897.1">
    <property type="nucleotide sequence ID" value="NZ_JBHRSK010000004.1"/>
</dbReference>
<keyword evidence="3" id="KW-1185">Reference proteome</keyword>
<keyword evidence="2" id="KW-0489">Methyltransferase</keyword>
<gene>
    <name evidence="2" type="ORF">ACFOES_08990</name>
</gene>
<dbReference type="PANTHER" id="PTHR43591:SF110">
    <property type="entry name" value="RHODANESE DOMAIN-CONTAINING PROTEIN"/>
    <property type="match status" value="1"/>
</dbReference>
<sequence>MEDRAHRHAALMDATYRYQRLIYDVTRRYYLLGRDRLIRDLDPPPGGHVLEIACGTGRNLDRIAARYPGRALYGLDISEEMLRSARAKLGTRATLARADARDFDATALFGRRRYDRIVFSYSLSMIPDWTDALSHALSHLAPGGELHIVDFGGQSRLPAWFGAALRAWLARFHVTPRDDLPQEAGRAAAEIGCRSVSESLLRDYCRYLVLSRPASPA</sequence>
<organism evidence="2 3">
    <name type="scientific">Acidimangrovimonas pyrenivorans</name>
    <dbReference type="NCBI Taxonomy" id="2030798"/>
    <lineage>
        <taxon>Bacteria</taxon>
        <taxon>Pseudomonadati</taxon>
        <taxon>Pseudomonadota</taxon>
        <taxon>Alphaproteobacteria</taxon>
        <taxon>Rhodobacterales</taxon>
        <taxon>Paracoccaceae</taxon>
        <taxon>Acidimangrovimonas</taxon>
    </lineage>
</organism>